<proteinExistence type="predicted"/>
<dbReference type="STRING" id="1441469.A0A1Q5Q7C2"/>
<evidence type="ECO:0000313" key="3">
    <source>
        <dbReference type="Proteomes" id="UP000214365"/>
    </source>
</evidence>
<gene>
    <name evidence="2" type="ORF">UA08_08958</name>
</gene>
<keyword evidence="3" id="KW-1185">Reference proteome</keyword>
<feature type="coiled-coil region" evidence="1">
    <location>
        <begin position="163"/>
        <end position="190"/>
    </location>
</feature>
<evidence type="ECO:0000313" key="2">
    <source>
        <dbReference type="EMBL" id="OKL55749.1"/>
    </source>
</evidence>
<dbReference type="RefSeq" id="XP_020115870.1">
    <property type="nucleotide sequence ID" value="XM_020264042.1"/>
</dbReference>
<dbReference type="InterPro" id="IPR036691">
    <property type="entry name" value="Endo/exonu/phosph_ase_sf"/>
</dbReference>
<comment type="caution">
    <text evidence="2">The sequence shown here is derived from an EMBL/GenBank/DDBJ whole genome shotgun (WGS) entry which is preliminary data.</text>
</comment>
<dbReference type="SUPFAM" id="SSF56219">
    <property type="entry name" value="DNase I-like"/>
    <property type="match status" value="1"/>
</dbReference>
<dbReference type="GeneID" id="31008714"/>
<evidence type="ECO:0008006" key="4">
    <source>
        <dbReference type="Google" id="ProtNLM"/>
    </source>
</evidence>
<dbReference type="EMBL" id="LFMY01000018">
    <property type="protein sequence ID" value="OKL55749.1"/>
    <property type="molecule type" value="Genomic_DNA"/>
</dbReference>
<keyword evidence="1" id="KW-0175">Coiled coil</keyword>
<reference evidence="2 3" key="1">
    <citation type="submission" date="2015-06" db="EMBL/GenBank/DDBJ databases">
        <title>Talaromyces atroroseus IBT 11181 draft genome.</title>
        <authorList>
            <person name="Rasmussen K.B."/>
            <person name="Rasmussen S."/>
            <person name="Petersen B."/>
            <person name="Sicheritz-Ponten T."/>
            <person name="Mortensen U.H."/>
            <person name="Thrane U."/>
        </authorList>
    </citation>
    <scope>NUCLEOTIDE SEQUENCE [LARGE SCALE GENOMIC DNA]</scope>
    <source>
        <strain evidence="2 3">IBT 11181</strain>
    </source>
</reference>
<sequence>MDEHGLEQLLPPGTVTYEKADAKTTIDLIWASHTLADRLVSCTDKREWWYGADHVSILTQFDLAPVNVPPIFRRDWGSSDWELFLKLMGTYDWHPRELADKDEIDSAVAYLIDAIDRTAEQATPTKQITSYSRAGYTPEMADLKHQVSRCRKHARRMDSAEAWEEYKEAKKELKKRTNQLARDLHRHRIEEATESLSGFWKAHQVAARWERTHASKFAPAKYQLAHFWRKHQSVPKPRGRLDVPLTIKGTEVKPQGSIKYLGVLLDTHLTGEAHVRQMRKKAAGLVAGLSSIAGSTWGTPLLHLRKIYTAVLQPQIIHAHRNDPFTSPLHRLETTIDRKLGRGVCQQIETIHPFVAPPWWEPPDMQIDATREEAIRTQTTTTGVQLFTDGSGFDSGIGAAAYSPTLGYAARPIGSSDTHTVYADNQAAIRATCHPQRSSGQYILRRIVRQLDLLRDTRSRWHG</sequence>
<dbReference type="AlphaFoldDB" id="A0A1Q5Q7C2"/>
<dbReference type="Gene3D" id="3.60.10.10">
    <property type="entry name" value="Endonuclease/exonuclease/phosphatase"/>
    <property type="match status" value="1"/>
</dbReference>
<accession>A0A1Q5Q7C2</accession>
<name>A0A1Q5Q7C2_TALAT</name>
<evidence type="ECO:0000256" key="1">
    <source>
        <dbReference type="SAM" id="Coils"/>
    </source>
</evidence>
<dbReference type="Proteomes" id="UP000214365">
    <property type="component" value="Unassembled WGS sequence"/>
</dbReference>
<dbReference type="OrthoDB" id="4226558at2759"/>
<organism evidence="2 3">
    <name type="scientific">Talaromyces atroroseus</name>
    <dbReference type="NCBI Taxonomy" id="1441469"/>
    <lineage>
        <taxon>Eukaryota</taxon>
        <taxon>Fungi</taxon>
        <taxon>Dikarya</taxon>
        <taxon>Ascomycota</taxon>
        <taxon>Pezizomycotina</taxon>
        <taxon>Eurotiomycetes</taxon>
        <taxon>Eurotiomycetidae</taxon>
        <taxon>Eurotiales</taxon>
        <taxon>Trichocomaceae</taxon>
        <taxon>Talaromyces</taxon>
        <taxon>Talaromyces sect. Trachyspermi</taxon>
    </lineage>
</organism>
<protein>
    <recommendedName>
        <fullName evidence="4">RNase H type-1 domain-containing protein</fullName>
    </recommendedName>
</protein>